<dbReference type="WBParaSite" id="nRc.2.0.1.t10888-RA">
    <property type="protein sequence ID" value="nRc.2.0.1.t10888-RA"/>
    <property type="gene ID" value="nRc.2.0.1.g10888"/>
</dbReference>
<name>A0A915IAU0_ROMCU</name>
<feature type="compositionally biased region" description="Low complexity" evidence="1">
    <location>
        <begin position="58"/>
        <end position="76"/>
    </location>
</feature>
<feature type="compositionally biased region" description="Basic and acidic residues" evidence="1">
    <location>
        <begin position="26"/>
        <end position="44"/>
    </location>
</feature>
<proteinExistence type="predicted"/>
<evidence type="ECO:0000313" key="3">
    <source>
        <dbReference type="WBParaSite" id="nRc.2.0.1.t10888-RA"/>
    </source>
</evidence>
<dbReference type="Proteomes" id="UP000887565">
    <property type="component" value="Unplaced"/>
</dbReference>
<organism evidence="2 3">
    <name type="scientific">Romanomermis culicivorax</name>
    <name type="common">Nematode worm</name>
    <dbReference type="NCBI Taxonomy" id="13658"/>
    <lineage>
        <taxon>Eukaryota</taxon>
        <taxon>Metazoa</taxon>
        <taxon>Ecdysozoa</taxon>
        <taxon>Nematoda</taxon>
        <taxon>Enoplea</taxon>
        <taxon>Dorylaimia</taxon>
        <taxon>Mermithida</taxon>
        <taxon>Mermithoidea</taxon>
        <taxon>Mermithidae</taxon>
        <taxon>Romanomermis</taxon>
    </lineage>
</organism>
<accession>A0A915IAU0</accession>
<evidence type="ECO:0000256" key="1">
    <source>
        <dbReference type="SAM" id="MobiDB-lite"/>
    </source>
</evidence>
<evidence type="ECO:0000313" key="2">
    <source>
        <dbReference type="Proteomes" id="UP000887565"/>
    </source>
</evidence>
<feature type="region of interest" description="Disordered" evidence="1">
    <location>
        <begin position="1"/>
        <end position="90"/>
    </location>
</feature>
<dbReference type="AlphaFoldDB" id="A0A915IAU0"/>
<reference evidence="3" key="1">
    <citation type="submission" date="2022-11" db="UniProtKB">
        <authorList>
            <consortium name="WormBaseParasite"/>
        </authorList>
    </citation>
    <scope>IDENTIFICATION</scope>
</reference>
<sequence>MSRTDEPRTPRAPPPSTSRTEPSKMPSERTTRRCEQHAQQKAREMAGQTSSQTGPTSQPKVTTTKTAAQAKQTPPARQSDSHGSRHESHH</sequence>
<keyword evidence="2" id="KW-1185">Reference proteome</keyword>
<protein>
    <submittedName>
        <fullName evidence="3">Uncharacterized protein</fullName>
    </submittedName>
</protein>
<feature type="compositionally biased region" description="Basic and acidic residues" evidence="1">
    <location>
        <begin position="79"/>
        <end position="90"/>
    </location>
</feature>
<feature type="compositionally biased region" description="Polar residues" evidence="1">
    <location>
        <begin position="47"/>
        <end position="57"/>
    </location>
</feature>